<dbReference type="AlphaFoldDB" id="A0AAW7IHE4"/>
<dbReference type="EMBL" id="JAUCEY010000007">
    <property type="protein sequence ID" value="MDM5451031.1"/>
    <property type="molecule type" value="Genomic_DNA"/>
</dbReference>
<feature type="signal peptide" evidence="1">
    <location>
        <begin position="1"/>
        <end position="23"/>
    </location>
</feature>
<dbReference type="Proteomes" id="UP001234602">
    <property type="component" value="Unassembled WGS sequence"/>
</dbReference>
<keyword evidence="1" id="KW-0732">Signal</keyword>
<feature type="chain" id="PRO_5043375607" evidence="1">
    <location>
        <begin position="24"/>
        <end position="136"/>
    </location>
</feature>
<protein>
    <submittedName>
        <fullName evidence="2">DUF4878 domain-containing protein</fullName>
    </submittedName>
</protein>
<evidence type="ECO:0000313" key="2">
    <source>
        <dbReference type="EMBL" id="MDM5451031.1"/>
    </source>
</evidence>
<dbReference type="RefSeq" id="WP_289319198.1">
    <property type="nucleotide sequence ID" value="NZ_JAUCEY010000007.1"/>
</dbReference>
<reference evidence="2" key="1">
    <citation type="submission" date="2023-06" db="EMBL/GenBank/DDBJ databases">
        <title>Comparative genomics of Bacillaceae isolates and their secondary metabolite potential.</title>
        <authorList>
            <person name="Song L."/>
            <person name="Nielsen L.J."/>
            <person name="Mohite O."/>
            <person name="Xu X."/>
            <person name="Weber T."/>
            <person name="Kovacs A.T."/>
        </authorList>
    </citation>
    <scope>NUCLEOTIDE SEQUENCE</scope>
    <source>
        <strain evidence="2">D8_B_37</strain>
    </source>
</reference>
<proteinExistence type="predicted"/>
<name>A0AAW7IHE4_9BACI</name>
<gene>
    <name evidence="2" type="ORF">QUF89_02060</name>
</gene>
<sequence length="136" mass="15223">MKKKKFLFTGLGLLIALSGIFLAAFNHSQEEKDLTPSETITTVHELAKDGNIEGTKEYMDDDILKVFETGTYWGGTYPEFILEYAGKTKFVSPIEKSLVISGESAAIDVMITYTDQSKETKKYVLVKENGIWKIAN</sequence>
<organism evidence="2 3">
    <name type="scientific">Peribacillus simplex</name>
    <dbReference type="NCBI Taxonomy" id="1478"/>
    <lineage>
        <taxon>Bacteria</taxon>
        <taxon>Bacillati</taxon>
        <taxon>Bacillota</taxon>
        <taxon>Bacilli</taxon>
        <taxon>Bacillales</taxon>
        <taxon>Bacillaceae</taxon>
        <taxon>Peribacillus</taxon>
    </lineage>
</organism>
<comment type="caution">
    <text evidence="2">The sequence shown here is derived from an EMBL/GenBank/DDBJ whole genome shotgun (WGS) entry which is preliminary data.</text>
</comment>
<evidence type="ECO:0000256" key="1">
    <source>
        <dbReference type="SAM" id="SignalP"/>
    </source>
</evidence>
<evidence type="ECO:0000313" key="3">
    <source>
        <dbReference type="Proteomes" id="UP001234602"/>
    </source>
</evidence>
<accession>A0AAW7IHE4</accession>